<feature type="compositionally biased region" description="Basic and acidic residues" evidence="1">
    <location>
        <begin position="1"/>
        <end position="35"/>
    </location>
</feature>
<feature type="compositionally biased region" description="Basic and acidic residues" evidence="1">
    <location>
        <begin position="1722"/>
        <end position="1736"/>
    </location>
</feature>
<dbReference type="EMBL" id="JAIFRP010000080">
    <property type="protein sequence ID" value="KAK2579716.1"/>
    <property type="molecule type" value="Genomic_DNA"/>
</dbReference>
<gene>
    <name evidence="2" type="ORF">KPH14_011062</name>
</gene>
<dbReference type="Proteomes" id="UP001258017">
    <property type="component" value="Unassembled WGS sequence"/>
</dbReference>
<reference evidence="2" key="2">
    <citation type="journal article" date="2023" name="Commun. Biol.">
        <title>Intrasexual cuticular hydrocarbon dimorphism in a wasp sheds light on hydrocarbon biosynthesis genes in Hymenoptera.</title>
        <authorList>
            <person name="Moris V.C."/>
            <person name="Podsiadlowski L."/>
            <person name="Martin S."/>
            <person name="Oeyen J.P."/>
            <person name="Donath A."/>
            <person name="Petersen M."/>
            <person name="Wilbrandt J."/>
            <person name="Misof B."/>
            <person name="Liedtke D."/>
            <person name="Thamm M."/>
            <person name="Scheiner R."/>
            <person name="Schmitt T."/>
            <person name="Niehuis O."/>
        </authorList>
    </citation>
    <scope>NUCLEOTIDE SEQUENCE</scope>
    <source>
        <strain evidence="2">GBR_01_08_01A</strain>
    </source>
</reference>
<feature type="compositionally biased region" description="Polar residues" evidence="1">
    <location>
        <begin position="185"/>
        <end position="225"/>
    </location>
</feature>
<organism evidence="2 3">
    <name type="scientific">Odynerus spinipes</name>
    <dbReference type="NCBI Taxonomy" id="1348599"/>
    <lineage>
        <taxon>Eukaryota</taxon>
        <taxon>Metazoa</taxon>
        <taxon>Ecdysozoa</taxon>
        <taxon>Arthropoda</taxon>
        <taxon>Hexapoda</taxon>
        <taxon>Insecta</taxon>
        <taxon>Pterygota</taxon>
        <taxon>Neoptera</taxon>
        <taxon>Endopterygota</taxon>
        <taxon>Hymenoptera</taxon>
        <taxon>Apocrita</taxon>
        <taxon>Aculeata</taxon>
        <taxon>Vespoidea</taxon>
        <taxon>Vespidae</taxon>
        <taxon>Eumeninae</taxon>
        <taxon>Odynerus</taxon>
    </lineage>
</organism>
<feature type="region of interest" description="Disordered" evidence="1">
    <location>
        <begin position="658"/>
        <end position="688"/>
    </location>
</feature>
<evidence type="ECO:0000313" key="2">
    <source>
        <dbReference type="EMBL" id="KAK2579716.1"/>
    </source>
</evidence>
<feature type="region of interest" description="Disordered" evidence="1">
    <location>
        <begin position="185"/>
        <end position="241"/>
    </location>
</feature>
<feature type="compositionally biased region" description="Polar residues" evidence="1">
    <location>
        <begin position="1109"/>
        <end position="1124"/>
    </location>
</feature>
<feature type="region of interest" description="Disordered" evidence="1">
    <location>
        <begin position="262"/>
        <end position="370"/>
    </location>
</feature>
<reference evidence="2" key="1">
    <citation type="submission" date="2021-08" db="EMBL/GenBank/DDBJ databases">
        <authorList>
            <person name="Misof B."/>
            <person name="Oliver O."/>
            <person name="Podsiadlowski L."/>
            <person name="Donath A."/>
            <person name="Peters R."/>
            <person name="Mayer C."/>
            <person name="Rust J."/>
            <person name="Gunkel S."/>
            <person name="Lesny P."/>
            <person name="Martin S."/>
            <person name="Oeyen J.P."/>
            <person name="Petersen M."/>
            <person name="Panagiotis P."/>
            <person name="Wilbrandt J."/>
            <person name="Tanja T."/>
        </authorList>
    </citation>
    <scope>NUCLEOTIDE SEQUENCE</scope>
    <source>
        <strain evidence="2">GBR_01_08_01A</strain>
        <tissue evidence="2">Thorax + abdomen</tissue>
    </source>
</reference>
<feature type="region of interest" description="Disordered" evidence="1">
    <location>
        <begin position="1"/>
        <end position="66"/>
    </location>
</feature>
<feature type="region of interest" description="Disordered" evidence="1">
    <location>
        <begin position="1039"/>
        <end position="1189"/>
    </location>
</feature>
<feature type="compositionally biased region" description="Basic and acidic residues" evidence="1">
    <location>
        <begin position="1161"/>
        <end position="1189"/>
    </location>
</feature>
<keyword evidence="3" id="KW-1185">Reference proteome</keyword>
<feature type="compositionally biased region" description="Polar residues" evidence="1">
    <location>
        <begin position="1283"/>
        <end position="1295"/>
    </location>
</feature>
<feature type="region of interest" description="Disordered" evidence="1">
    <location>
        <begin position="895"/>
        <end position="919"/>
    </location>
</feature>
<feature type="compositionally biased region" description="Basic and acidic residues" evidence="1">
    <location>
        <begin position="1519"/>
        <end position="1537"/>
    </location>
</feature>
<feature type="region of interest" description="Disordered" evidence="1">
    <location>
        <begin position="1848"/>
        <end position="1871"/>
    </location>
</feature>
<feature type="compositionally biased region" description="Low complexity" evidence="1">
    <location>
        <begin position="442"/>
        <end position="457"/>
    </location>
</feature>
<feature type="region of interest" description="Disordered" evidence="1">
    <location>
        <begin position="1406"/>
        <end position="1444"/>
    </location>
</feature>
<feature type="compositionally biased region" description="Low complexity" evidence="1">
    <location>
        <begin position="271"/>
        <end position="280"/>
    </location>
</feature>
<feature type="compositionally biased region" description="Basic and acidic residues" evidence="1">
    <location>
        <begin position="1464"/>
        <end position="1481"/>
    </location>
</feature>
<feature type="compositionally biased region" description="Low complexity" evidence="1">
    <location>
        <begin position="289"/>
        <end position="303"/>
    </location>
</feature>
<feature type="compositionally biased region" description="Basic and acidic residues" evidence="1">
    <location>
        <begin position="325"/>
        <end position="353"/>
    </location>
</feature>
<feature type="region of interest" description="Disordered" evidence="1">
    <location>
        <begin position="1682"/>
        <end position="1775"/>
    </location>
</feature>
<feature type="compositionally biased region" description="Basic and acidic residues" evidence="1">
    <location>
        <begin position="1060"/>
        <end position="1078"/>
    </location>
</feature>
<sequence>MAKNGRPIEERNIHEVDKRVRKDIRIGKSKDKYEETDLPSPPPDPWSSPSCTQPAQSPSAEPPREEDDIIAYLAGIRTPPCDSRNSDCLSRNSATSTMAVTSLYTEESFEQLDRLYDMAEQILELRDRSSKLFRRVRELERLKVLRTADLRAERAIFANEDISSDLPDEDAGFAESLLDAIISSSRDSQLQRRNPRSPYSRQRSHSLAVSEQSLPRSPNLGNRSSLGIEKTTFRNEASGAPKVSKWTRVKAAFKWERACPNDVTDSNVEQTPTTPTTPTTKYLRIPDISSGSWSGSILSPSTGELSAPSTPIGRPSSASSSNEDVFDRQRKNLSEPADRRISRAKEGSKKNESTVRSQSPENDTTVTTNDDAMQYASEVREINQSKPLIRITTESTPEPQIETFDSKSSSNVEKDTEITLKKPTPILTITIPSNEEEFRNASSPESTSPLPSSTLDSGQSSPHRAKIRQGGHTLAEFKRQRSIMEESSAPKIQRMDSKWNKVRRAFLSNAAFSVPPSPVRVIGRQSFLQDESETPRARSCSGSVDDLTKNSLMSNNQLETRRDYQALREKLGAEFHQKLIEWERLKRSTGGNTRSTRDTFASSNGTTPSSPHESLLLTEDRLDPEFKKKLQEWKLSKKGRRGSASIEPQRVNRRRLTDWQLWRSPSKPETKNQELMEPRRSCGSVGSTGSVGSDCKPNLCEDFVRRMEAWRRLSEASRRSSSARLGVNSDTVDETEFMTLDRVLTIFGNLGQEIHQNGDWLEQSSKLAEKSRSFKSGNEILIRTSVGSYRFEGISQEFTRKLYDWEKYRGISPRSSTFRLLGPAYAPFVGTVDESTTTVTPAAGDEEVFLGGIKRSKSVGSIVEASERTEPFIRRSASLHSLDYLAEKLEDTDLMADSSAPVDSERRPDTSEDVNMDDSEPEAMIVDIEDVIEETASPLRRVQPHQTPVYSVAASETTSIAVPLGTVTSSHEPSPAILMKNEDNSDREHWESRNWNLRSDHSNQDSPASGKWLSSWNGLVDFSERNKTNLEFGEYWRRRPDRDDEDTPGQETWKFGGWDRTSKYSSKDDESIKSDRSLESMQNDRSLDGNEEDCNRESLKSEVLDLHSGDNNNVDVNETSTSNDEGAEDTTMHRASKSEGFLTKTMERTEETMELPSENNEEQRSEREELKKDEDEKDIDERNDGKNEILNETERIPSIFYHRRPVNVPTVDNAGIFSTSSTLPLESGSRFFRNNAVATSIADKEQNIADEFDKNRRMFQLHQYTDFATMRFSHDFTRSTITSNQYDKNETQNSETSKKKEISRENASVVEKIEGTRKTEQRQYRSFERISTTSSKNGTMEYREPTIRTTPLTVSTHRESRYVERIIINEETLKKIVVPTASSDSSNGSFSKKDEPLNTLHDRCAFEGSRKDNNEPPLERGSYVVNQNTNNGERAKQRAESASRNVFVKTKRMIFSPFRRVDDRRVSREADADETSSDRAERRKSKSISKSRSASPRTLRHDVLPRMPLSLPWPLRSSSSKDSETKDDTRVEGRGEERSWFQKYHRRTRSREERAVQQNEIIIEREEEKVTTEKVEEKEIAEKKDEECKKLYRDPVDDGYEEIIVREIEQDHRLPVTPNIGKEEEEDKIECSSISDTLPSDLMHKLRILSNAAAKRDGRISSCIDTMTIESRSSRIQRAKEGFLSRRGGPLCQSMLEPSTPVSSGQDGEPPFTGNHKASTLKNEDSISEDKSRDTTDDFSYPTPPTSAPQSPNLSKDSNSKSDLVKSASAGMINVDPDTFGRLATTDRGCESLPRTISKRRDSGGPLTRIVNKLRLSRLMRSKDNGDRNMSTISTLCRQSLLIDVHPDLEENREHENRSDKDEEEDRKEHRYRAEVSKVNTVECVRFIFKRYFRTFLMLDGETFGVINDVEEHRDFNRSRFYFDDTFRSRFKVSLRSSWKKRKRLSRL</sequence>
<accession>A0AAD9RHC4</accession>
<name>A0AAD9RHC4_9HYME</name>
<feature type="compositionally biased region" description="Polar residues" evidence="1">
    <location>
        <begin position="1748"/>
        <end position="1757"/>
    </location>
</feature>
<feature type="region of interest" description="Disordered" evidence="1">
    <location>
        <begin position="1464"/>
        <end position="1537"/>
    </location>
</feature>
<feature type="compositionally biased region" description="Basic and acidic residues" evidence="1">
    <location>
        <begin position="1406"/>
        <end position="1418"/>
    </location>
</feature>
<proteinExistence type="predicted"/>
<feature type="compositionally biased region" description="Basic and acidic residues" evidence="1">
    <location>
        <begin position="666"/>
        <end position="680"/>
    </location>
</feature>
<feature type="compositionally biased region" description="Polar residues" evidence="1">
    <location>
        <begin position="354"/>
        <end position="370"/>
    </location>
</feature>
<feature type="region of interest" description="Disordered" evidence="1">
    <location>
        <begin position="393"/>
        <end position="416"/>
    </location>
</feature>
<feature type="compositionally biased region" description="Low complexity" evidence="1">
    <location>
        <begin position="1505"/>
        <end position="1518"/>
    </location>
</feature>
<feature type="compositionally biased region" description="Polar residues" evidence="1">
    <location>
        <begin position="589"/>
        <end position="612"/>
    </location>
</feature>
<feature type="compositionally biased region" description="Polar residues" evidence="1">
    <location>
        <begin position="1696"/>
        <end position="1706"/>
    </location>
</feature>
<feature type="region of interest" description="Disordered" evidence="1">
    <location>
        <begin position="588"/>
        <end position="617"/>
    </location>
</feature>
<comment type="caution">
    <text evidence="2">The sequence shown here is derived from an EMBL/GenBank/DDBJ whole genome shotgun (WGS) entry which is preliminary data.</text>
</comment>
<feature type="compositionally biased region" description="Basic and acidic residues" evidence="1">
    <location>
        <begin position="1085"/>
        <end position="1108"/>
    </location>
</feature>
<protein>
    <submittedName>
        <fullName evidence="2">Uncharacterized protein</fullName>
    </submittedName>
</protein>
<feature type="region of interest" description="Disordered" evidence="1">
    <location>
        <begin position="1283"/>
        <end position="1303"/>
    </location>
</feature>
<evidence type="ECO:0000256" key="1">
    <source>
        <dbReference type="SAM" id="MobiDB-lite"/>
    </source>
</evidence>
<feature type="region of interest" description="Disordered" evidence="1">
    <location>
        <begin position="966"/>
        <end position="985"/>
    </location>
</feature>
<evidence type="ECO:0000313" key="3">
    <source>
        <dbReference type="Proteomes" id="UP001258017"/>
    </source>
</evidence>
<feature type="region of interest" description="Disordered" evidence="1">
    <location>
        <begin position="431"/>
        <end position="470"/>
    </location>
</feature>